<proteinExistence type="predicted"/>
<feature type="region of interest" description="Disordered" evidence="1">
    <location>
        <begin position="1"/>
        <end position="32"/>
    </location>
</feature>
<dbReference type="EMBL" id="HBUE01217227">
    <property type="protein sequence ID" value="CAG6537645.1"/>
    <property type="molecule type" value="Transcribed_RNA"/>
</dbReference>
<reference evidence="2" key="1">
    <citation type="submission" date="2021-05" db="EMBL/GenBank/DDBJ databases">
        <authorList>
            <person name="Alioto T."/>
            <person name="Alioto T."/>
            <person name="Gomez Garrido J."/>
        </authorList>
    </citation>
    <scope>NUCLEOTIDE SEQUENCE</scope>
</reference>
<accession>A0A8D8KIZ5</accession>
<evidence type="ECO:0000256" key="1">
    <source>
        <dbReference type="SAM" id="MobiDB-lite"/>
    </source>
</evidence>
<dbReference type="EMBL" id="HBUE01217228">
    <property type="protein sequence ID" value="CAG6537647.1"/>
    <property type="molecule type" value="Transcribed_RNA"/>
</dbReference>
<name>A0A8D8KIZ5_CULPI</name>
<sequence>MSTRRSTSLLRCTAPEIKDSNPDNPVASDSLDLASPDRTVDINRAVLEVMHREDSEVMLRELTVNLVVITHHLRTADSHPVAKTTMLRPVASQVVSPTVV</sequence>
<dbReference type="EMBL" id="HBUE01323780">
    <property type="protein sequence ID" value="CAG6589655.1"/>
    <property type="molecule type" value="Transcribed_RNA"/>
</dbReference>
<dbReference type="EMBL" id="HBUE01217226">
    <property type="protein sequence ID" value="CAG6537643.1"/>
    <property type="molecule type" value="Transcribed_RNA"/>
</dbReference>
<evidence type="ECO:0000313" key="2">
    <source>
        <dbReference type="EMBL" id="CAG6589653.1"/>
    </source>
</evidence>
<dbReference type="EMBL" id="HBUE01323779">
    <property type="protein sequence ID" value="CAG6589653.1"/>
    <property type="molecule type" value="Transcribed_RNA"/>
</dbReference>
<dbReference type="AlphaFoldDB" id="A0A8D8KIZ5"/>
<protein>
    <submittedName>
        <fullName evidence="2">(northern house mosquito) hypothetical protein</fullName>
    </submittedName>
</protein>
<feature type="compositionally biased region" description="Polar residues" evidence="1">
    <location>
        <begin position="1"/>
        <end position="10"/>
    </location>
</feature>
<dbReference type="EMBL" id="HBUE01323781">
    <property type="protein sequence ID" value="CAG6589657.1"/>
    <property type="molecule type" value="Transcribed_RNA"/>
</dbReference>
<organism evidence="2">
    <name type="scientific">Culex pipiens</name>
    <name type="common">House mosquito</name>
    <dbReference type="NCBI Taxonomy" id="7175"/>
    <lineage>
        <taxon>Eukaryota</taxon>
        <taxon>Metazoa</taxon>
        <taxon>Ecdysozoa</taxon>
        <taxon>Arthropoda</taxon>
        <taxon>Hexapoda</taxon>
        <taxon>Insecta</taxon>
        <taxon>Pterygota</taxon>
        <taxon>Neoptera</taxon>
        <taxon>Endopterygota</taxon>
        <taxon>Diptera</taxon>
        <taxon>Nematocera</taxon>
        <taxon>Culicoidea</taxon>
        <taxon>Culicidae</taxon>
        <taxon>Culicinae</taxon>
        <taxon>Culicini</taxon>
        <taxon>Culex</taxon>
        <taxon>Culex</taxon>
    </lineage>
</organism>